<dbReference type="InterPro" id="IPR006102">
    <property type="entry name" value="Ig-like_GH2"/>
</dbReference>
<dbReference type="EMBL" id="BAABBE010000020">
    <property type="protein sequence ID" value="GAA3667051.1"/>
    <property type="molecule type" value="Genomic_DNA"/>
</dbReference>
<keyword evidence="3" id="KW-0326">Glycosidase</keyword>
<reference evidence="7" key="1">
    <citation type="journal article" date="2019" name="Int. J. Syst. Evol. Microbiol.">
        <title>The Global Catalogue of Microorganisms (GCM) 10K type strain sequencing project: providing services to taxonomists for standard genome sequencing and annotation.</title>
        <authorList>
            <consortium name="The Broad Institute Genomics Platform"/>
            <consortium name="The Broad Institute Genome Sequencing Center for Infectious Disease"/>
            <person name="Wu L."/>
            <person name="Ma J."/>
        </authorList>
    </citation>
    <scope>NUCLEOTIDE SEQUENCE [LARGE SCALE GENOMIC DNA]</scope>
    <source>
        <strain evidence="7">JCM 17494</strain>
    </source>
</reference>
<dbReference type="PROSITE" id="PS51318">
    <property type="entry name" value="TAT"/>
    <property type="match status" value="1"/>
</dbReference>
<dbReference type="SUPFAM" id="SSF49303">
    <property type="entry name" value="beta-Galactosidase/glucuronidase domain"/>
    <property type="match status" value="3"/>
</dbReference>
<dbReference type="Proteomes" id="UP001500711">
    <property type="component" value="Unassembled WGS sequence"/>
</dbReference>
<dbReference type="InterPro" id="IPR008979">
    <property type="entry name" value="Galactose-bd-like_sf"/>
</dbReference>
<dbReference type="PANTHER" id="PTHR43536">
    <property type="entry name" value="MANNOSYLGLYCOPROTEIN ENDO-BETA-MANNOSIDASE"/>
    <property type="match status" value="1"/>
</dbReference>
<keyword evidence="4" id="KW-0732">Signal</keyword>
<sequence>MRSHELSRRVFLAANAGLLASVALSPKALASEEKAAPQVTDLALNRPVSASSTAYAATPPPFVTDGLQQVGVRGSGWRAAGGDPQWVVVDLQAVCQVSSFVLVFEAKLGDPTFVPSPSYQPRTDTTGAEILSAAALSFRLDVSTDNRTWREVHRTDDGQGAETRIQLGKPVDARYVRLVATRRSNDNPLGLNGFQVYGTTREQRPAVRGWTGWRSKGTVPALEPGPDHTVELNSGWHLTMDDFAGTADGAALARSGVDTSRWLDATVPGTVLTSLVDQGHFPDPVAAMHNMKIPEALSRHSWWYRRAFPLPRSFAGRRVWLEFDGVMQHAEIWLNGTRIGDVTNPFVRGAFDITPALNASGEQVLALRLNPMAHPGSPTDKGSDGGAFPNSGKLYLDSPTYLCISGWDWMPAVRDRGTGIWDHIRLRATGDAVIGDPHIVTTLSSDHKSADIAISVPVRNTGTSPLPVTVQAAFSGVKLAKAVTLPPGTSEVALGTHTMADPKLWWPNGYGDPYLHETVLTVTANGAESDKRTTHFGIREFSYEHELPIEFPPGQNAVTQTVDLGPQTAQHVRVTALRRATGWGVSMWSLSIMDGETDLARGKVATASSFDNEWNKAPNVVDGDPGTRWSSEYRDDEWVQVDLGTKVSFSKVVISWERAYASLYQVQVSDDGQTWREVEQVSNAPKPLKIRVNGVPIFCRGGNWGFDELLRRMPAERMDNVIALHRDMNFTMIRNWIGASNRDEFYAACDRHGILVWNDFWVVGYFPDDIPGYLDTARDTVMRYRHRPSIVVWCGANEASPPPNTDAGLRKIVAEQHGDVHYQSHSADGSVSGHGPYYWVEPQKYFDPNTYDTFNFGFHTEIGMPTVPVAETMRNLVGSEVAWPIGDVWYAHDWCTNGNQRPQLYQAAIDARLGASTGLDEFCRKAQFVNYENMRAMFEAWNANLWDDASALLLWMSHPAWHSTVWQTYDYDMDVNGTYFGAKKACEPLHVQASLDTWRVSVLNHTTGVLRGRVEATVHSLSGAVLSAQKADVEVGASGRAQLFEVTPHASPLHLVRLRLLDGDRLLSENTYWRYRTPSDLQALNSSGRTRLSVDVGSTRRDGDRRRLTVKVRNTGTVVAAMTRLGLRDRRSGGRVLPTFYSDNYLWLLPGETRSVTLSWHKRDLTSEQPRVTVEAYNA</sequence>
<dbReference type="Gene3D" id="2.60.40.10">
    <property type="entry name" value="Immunoglobulins"/>
    <property type="match status" value="3"/>
</dbReference>
<evidence type="ECO:0000256" key="3">
    <source>
        <dbReference type="ARBA" id="ARBA00023295"/>
    </source>
</evidence>
<dbReference type="InterPro" id="IPR054593">
    <property type="entry name" value="Beta-mannosidase-like_N2"/>
</dbReference>
<dbReference type="InterPro" id="IPR013783">
    <property type="entry name" value="Ig-like_fold"/>
</dbReference>
<keyword evidence="7" id="KW-1185">Reference proteome</keyword>
<comment type="similarity">
    <text evidence="1">Belongs to the glycosyl hydrolase 2 family.</text>
</comment>
<dbReference type="PANTHER" id="PTHR43536:SF1">
    <property type="entry name" value="MANNOSYLGLYCOPROTEIN ENDO-BETA-MANNOSIDASE"/>
    <property type="match status" value="1"/>
</dbReference>
<name>A0ABP7BQ95_9PSEU</name>
<gene>
    <name evidence="6" type="ORF">GCM10022267_61890</name>
</gene>
<accession>A0ABP7BQ95</accession>
<dbReference type="Pfam" id="PF22666">
    <property type="entry name" value="Glyco_hydro_2_N2"/>
    <property type="match status" value="1"/>
</dbReference>
<evidence type="ECO:0000313" key="7">
    <source>
        <dbReference type="Proteomes" id="UP001500711"/>
    </source>
</evidence>
<evidence type="ECO:0000313" key="6">
    <source>
        <dbReference type="EMBL" id="GAA3667051.1"/>
    </source>
</evidence>
<dbReference type="SUPFAM" id="SSF51445">
    <property type="entry name" value="(Trans)glycosidases"/>
    <property type="match status" value="1"/>
</dbReference>
<dbReference type="PROSITE" id="PS50022">
    <property type="entry name" value="FA58C_3"/>
    <property type="match status" value="2"/>
</dbReference>
<keyword evidence="2" id="KW-0378">Hydrolase</keyword>
<dbReference type="InterPro" id="IPR000421">
    <property type="entry name" value="FA58C"/>
</dbReference>
<evidence type="ECO:0000256" key="2">
    <source>
        <dbReference type="ARBA" id="ARBA00022801"/>
    </source>
</evidence>
<dbReference type="InterPro" id="IPR036156">
    <property type="entry name" value="Beta-gal/glucu_dom_sf"/>
</dbReference>
<dbReference type="InterPro" id="IPR006311">
    <property type="entry name" value="TAT_signal"/>
</dbReference>
<feature type="domain" description="F5/8 type C" evidence="5">
    <location>
        <begin position="23"/>
        <end position="199"/>
    </location>
</feature>
<dbReference type="Gene3D" id="2.60.120.260">
    <property type="entry name" value="Galactose-binding domain-like"/>
    <property type="match status" value="2"/>
</dbReference>
<organism evidence="6 7">
    <name type="scientific">Lentzea roselyniae</name>
    <dbReference type="NCBI Taxonomy" id="531940"/>
    <lineage>
        <taxon>Bacteria</taxon>
        <taxon>Bacillati</taxon>
        <taxon>Actinomycetota</taxon>
        <taxon>Actinomycetes</taxon>
        <taxon>Pseudonocardiales</taxon>
        <taxon>Pseudonocardiaceae</taxon>
        <taxon>Lentzea</taxon>
    </lineage>
</organism>
<dbReference type="Gene3D" id="3.20.20.80">
    <property type="entry name" value="Glycosidases"/>
    <property type="match status" value="1"/>
</dbReference>
<dbReference type="RefSeq" id="WP_346133769.1">
    <property type="nucleotide sequence ID" value="NZ_BAABBE010000020.1"/>
</dbReference>
<evidence type="ECO:0000256" key="4">
    <source>
        <dbReference type="SAM" id="SignalP"/>
    </source>
</evidence>
<dbReference type="Pfam" id="PF00754">
    <property type="entry name" value="F5_F8_type_C"/>
    <property type="match status" value="1"/>
</dbReference>
<feature type="domain" description="F5/8 type C" evidence="5">
    <location>
        <begin position="585"/>
        <end position="678"/>
    </location>
</feature>
<dbReference type="InterPro" id="IPR041351">
    <property type="entry name" value="Ig_GlcNase"/>
</dbReference>
<dbReference type="InterPro" id="IPR017853">
    <property type="entry name" value="GH"/>
</dbReference>
<protein>
    <submittedName>
        <fullName evidence="6">Discoidin domain-containing protein</fullName>
    </submittedName>
</protein>
<proteinExistence type="inferred from homology"/>
<dbReference type="Pfam" id="PF18368">
    <property type="entry name" value="Ig_GlcNase"/>
    <property type="match status" value="1"/>
</dbReference>
<dbReference type="Pfam" id="PF22633">
    <property type="entry name" value="F5_F8_type_C_2"/>
    <property type="match status" value="1"/>
</dbReference>
<dbReference type="SUPFAM" id="SSF49785">
    <property type="entry name" value="Galactose-binding domain-like"/>
    <property type="match status" value="3"/>
</dbReference>
<comment type="caution">
    <text evidence="6">The sequence shown here is derived from an EMBL/GenBank/DDBJ whole genome shotgun (WGS) entry which is preliminary data.</text>
</comment>
<feature type="signal peptide" evidence="4">
    <location>
        <begin position="1"/>
        <end position="30"/>
    </location>
</feature>
<dbReference type="InterPro" id="IPR043534">
    <property type="entry name" value="EBDG/EBM"/>
</dbReference>
<dbReference type="Pfam" id="PF00703">
    <property type="entry name" value="Glyco_hydro_2"/>
    <property type="match status" value="1"/>
</dbReference>
<evidence type="ECO:0000256" key="1">
    <source>
        <dbReference type="ARBA" id="ARBA00007401"/>
    </source>
</evidence>
<evidence type="ECO:0000259" key="5">
    <source>
        <dbReference type="PROSITE" id="PS50022"/>
    </source>
</evidence>
<feature type="chain" id="PRO_5047436448" evidence="4">
    <location>
        <begin position="31"/>
        <end position="1179"/>
    </location>
</feature>